<comment type="caution">
    <text evidence="1">The sequence shown here is derived from an EMBL/GenBank/DDBJ whole genome shotgun (WGS) entry which is preliminary data.</text>
</comment>
<protein>
    <recommendedName>
        <fullName evidence="3">Tc1-like transposase DDE domain-containing protein</fullName>
    </recommendedName>
</protein>
<dbReference type="Gene3D" id="3.30.420.10">
    <property type="entry name" value="Ribonuclease H-like superfamily/Ribonuclease H"/>
    <property type="match status" value="1"/>
</dbReference>
<reference evidence="1 2" key="1">
    <citation type="journal article" date="2019" name="Sci. Rep.">
        <title>Orb-weaving spider Araneus ventricosus genome elucidates the spidroin gene catalogue.</title>
        <authorList>
            <person name="Kono N."/>
            <person name="Nakamura H."/>
            <person name="Ohtoshi R."/>
            <person name="Moran D.A.P."/>
            <person name="Shinohara A."/>
            <person name="Yoshida Y."/>
            <person name="Fujiwara M."/>
            <person name="Mori M."/>
            <person name="Tomita M."/>
            <person name="Arakawa K."/>
        </authorList>
    </citation>
    <scope>NUCLEOTIDE SEQUENCE [LARGE SCALE GENOMIC DNA]</scope>
</reference>
<organism evidence="1 2">
    <name type="scientific">Araneus ventricosus</name>
    <name type="common">Orbweaver spider</name>
    <name type="synonym">Epeira ventricosa</name>
    <dbReference type="NCBI Taxonomy" id="182803"/>
    <lineage>
        <taxon>Eukaryota</taxon>
        <taxon>Metazoa</taxon>
        <taxon>Ecdysozoa</taxon>
        <taxon>Arthropoda</taxon>
        <taxon>Chelicerata</taxon>
        <taxon>Arachnida</taxon>
        <taxon>Araneae</taxon>
        <taxon>Araneomorphae</taxon>
        <taxon>Entelegynae</taxon>
        <taxon>Araneoidea</taxon>
        <taxon>Araneidae</taxon>
        <taxon>Araneus</taxon>
    </lineage>
</organism>
<keyword evidence="2" id="KW-1185">Reference proteome</keyword>
<evidence type="ECO:0008006" key="3">
    <source>
        <dbReference type="Google" id="ProtNLM"/>
    </source>
</evidence>
<evidence type="ECO:0000313" key="1">
    <source>
        <dbReference type="EMBL" id="GBM82503.1"/>
    </source>
</evidence>
<dbReference type="InterPro" id="IPR036397">
    <property type="entry name" value="RNaseH_sf"/>
</dbReference>
<name>A0A4Y2IXD4_ARAVE</name>
<accession>A0A4Y2IXD4</accession>
<dbReference type="EMBL" id="BGPR01003014">
    <property type="protein sequence ID" value="GBM82503.1"/>
    <property type="molecule type" value="Genomic_DNA"/>
</dbReference>
<proteinExistence type="predicted"/>
<evidence type="ECO:0000313" key="2">
    <source>
        <dbReference type="Proteomes" id="UP000499080"/>
    </source>
</evidence>
<dbReference type="Proteomes" id="UP000499080">
    <property type="component" value="Unassembled WGS sequence"/>
</dbReference>
<dbReference type="GO" id="GO:0003676">
    <property type="term" value="F:nucleic acid binding"/>
    <property type="evidence" value="ECO:0007669"/>
    <property type="project" value="InterPro"/>
</dbReference>
<dbReference type="OrthoDB" id="4843387at2759"/>
<sequence length="175" mass="20678">MSQHHDLTEFLGWRVIGCLEAGQTQSFVAEALGVSQSVISRLWNRFWKLEMFTEEMDKDVRKQQHKMRIEPENRRIIIWRDRGTRNNPAFVHESARFGGVVAWAGVSINDRTDLYIIRNGTLTAQWYRYEILRTIVVLYDAAILNESILMDDNARSYRALRMENFFFDEGILRME</sequence>
<gene>
    <name evidence="1" type="ORF">AVEN_202399_1</name>
</gene>
<dbReference type="AlphaFoldDB" id="A0A4Y2IXD4"/>